<dbReference type="EMBL" id="SJPJ01000001">
    <property type="protein sequence ID" value="TWT80674.1"/>
    <property type="molecule type" value="Genomic_DNA"/>
</dbReference>
<evidence type="ECO:0000313" key="1">
    <source>
        <dbReference type="EMBL" id="TWT80674.1"/>
    </source>
</evidence>
<evidence type="ECO:0000313" key="2">
    <source>
        <dbReference type="Proteomes" id="UP000315010"/>
    </source>
</evidence>
<dbReference type="RefSeq" id="WP_146395871.1">
    <property type="nucleotide sequence ID" value="NZ_SJPJ01000001.1"/>
</dbReference>
<organism evidence="1 2">
    <name type="scientific">Novipirellula herctigrandis</name>
    <dbReference type="NCBI Taxonomy" id="2527986"/>
    <lineage>
        <taxon>Bacteria</taxon>
        <taxon>Pseudomonadati</taxon>
        <taxon>Planctomycetota</taxon>
        <taxon>Planctomycetia</taxon>
        <taxon>Pirellulales</taxon>
        <taxon>Pirellulaceae</taxon>
        <taxon>Novipirellula</taxon>
    </lineage>
</organism>
<comment type="caution">
    <text evidence="1">The sequence shown here is derived from an EMBL/GenBank/DDBJ whole genome shotgun (WGS) entry which is preliminary data.</text>
</comment>
<accession>A0A5C5Z047</accession>
<dbReference type="Proteomes" id="UP000315010">
    <property type="component" value="Unassembled WGS sequence"/>
</dbReference>
<protein>
    <submittedName>
        <fullName evidence="1">Uncharacterized protein</fullName>
    </submittedName>
</protein>
<dbReference type="OrthoDB" id="291742at2"/>
<gene>
    <name evidence="1" type="ORF">CA13_21200</name>
</gene>
<name>A0A5C5Z047_9BACT</name>
<proteinExistence type="predicted"/>
<reference evidence="1 2" key="1">
    <citation type="submission" date="2019-02" db="EMBL/GenBank/DDBJ databases">
        <title>Deep-cultivation of Planctomycetes and their phenomic and genomic characterization uncovers novel biology.</title>
        <authorList>
            <person name="Wiegand S."/>
            <person name="Jogler M."/>
            <person name="Boedeker C."/>
            <person name="Pinto D."/>
            <person name="Vollmers J."/>
            <person name="Rivas-Marin E."/>
            <person name="Kohn T."/>
            <person name="Peeters S.H."/>
            <person name="Heuer A."/>
            <person name="Rast P."/>
            <person name="Oberbeckmann S."/>
            <person name="Bunk B."/>
            <person name="Jeske O."/>
            <person name="Meyerdierks A."/>
            <person name="Storesund J.E."/>
            <person name="Kallscheuer N."/>
            <person name="Luecker S."/>
            <person name="Lage O.M."/>
            <person name="Pohl T."/>
            <person name="Merkel B.J."/>
            <person name="Hornburger P."/>
            <person name="Mueller R.-W."/>
            <person name="Bruemmer F."/>
            <person name="Labrenz M."/>
            <person name="Spormann A.M."/>
            <person name="Op Den Camp H."/>
            <person name="Overmann J."/>
            <person name="Amann R."/>
            <person name="Jetten M.S.M."/>
            <person name="Mascher T."/>
            <person name="Medema M.H."/>
            <person name="Devos D.P."/>
            <person name="Kaster A.-K."/>
            <person name="Ovreas L."/>
            <person name="Rohde M."/>
            <person name="Galperin M.Y."/>
            <person name="Jogler C."/>
        </authorList>
    </citation>
    <scope>NUCLEOTIDE SEQUENCE [LARGE SCALE GENOMIC DNA]</scope>
    <source>
        <strain evidence="1 2">CA13</strain>
    </source>
</reference>
<keyword evidence="2" id="KW-1185">Reference proteome</keyword>
<sequence>MTQLMLFDSPVSVTSPAVSFTTGIVPASGRTPVAATSAAATSAAATSAAATSAVMPTPRVEEPPQGLNHMGDLARLVLMRYDMVAQRRAAQGQRRAVQGQRRAK</sequence>
<dbReference type="AlphaFoldDB" id="A0A5C5Z047"/>